<evidence type="ECO:0000259" key="2">
    <source>
        <dbReference type="Pfam" id="PF21671"/>
    </source>
</evidence>
<dbReference type="OrthoDB" id="439917at2759"/>
<accession>A0A854Q9L7</accession>
<proteinExistence type="predicted"/>
<dbReference type="PANTHER" id="PTHR35192:SF2">
    <property type="entry name" value="APPLE DOMAIN-CONTAINING PROTEIN"/>
    <property type="match status" value="1"/>
</dbReference>
<evidence type="ECO:0000256" key="1">
    <source>
        <dbReference type="SAM" id="SignalP"/>
    </source>
</evidence>
<dbReference type="AlphaFoldDB" id="A0A854Q9L7"/>
<dbReference type="Pfam" id="PF21671">
    <property type="entry name" value="CPL1-like"/>
    <property type="match status" value="1"/>
</dbReference>
<dbReference type="PANTHER" id="PTHR35192">
    <property type="entry name" value="PROTEIN, PUTATIVE-RELATED"/>
    <property type="match status" value="1"/>
</dbReference>
<feature type="chain" id="PRO_5032273413" description="Protein CPL1-like domain-containing protein" evidence="1">
    <location>
        <begin position="24"/>
        <end position="409"/>
    </location>
</feature>
<dbReference type="InterPro" id="IPR038955">
    <property type="entry name" value="PriA/CPL1_fungi"/>
</dbReference>
<name>A0A854Q9L7_CRYNE</name>
<evidence type="ECO:0000313" key="4">
    <source>
        <dbReference type="Proteomes" id="UP000199727"/>
    </source>
</evidence>
<organism evidence="3 4">
    <name type="scientific">Cryptococcus neoformans Tu259-1</name>
    <dbReference type="NCBI Taxonomy" id="1230072"/>
    <lineage>
        <taxon>Eukaryota</taxon>
        <taxon>Fungi</taxon>
        <taxon>Dikarya</taxon>
        <taxon>Basidiomycota</taxon>
        <taxon>Agaricomycotina</taxon>
        <taxon>Tremellomycetes</taxon>
        <taxon>Tremellales</taxon>
        <taxon>Cryptococcaceae</taxon>
        <taxon>Cryptococcus</taxon>
        <taxon>Cryptococcus neoformans species complex</taxon>
    </lineage>
</organism>
<comment type="caution">
    <text evidence="3">The sequence shown here is derived from an EMBL/GenBank/DDBJ whole genome shotgun (WGS) entry which is preliminary data.</text>
</comment>
<sequence length="409" mass="43008">MLLSSIFPSLLLVVCLLYESASARAVSNFTLGSNERRATASTSRGSTLKCTTVSGIWLGFKYDFGCLCESDVESFCNNHGISSSWRTVISSQISSKGSFHFYPDHSQPVCDGSGSYTCGSLSRSSNGQCGSTTCDPHKTSSNGGCCPRGQTYKNGKCCGAVGCKRNGSQCTPALSCPTYTSNGICCPSGTFGWTGYRTVCCPKGQIENGSSGRCITNCQTGYEYNSSKGKCEPICDISNGYVYQQTSKGKSICCKSGRKAFQTVCCPVNQPEVGETGVCCPFGSQVTNGKCTTPTGKSTNHKRVARRFQEALTASLSYGLAANAKGALCPSGLAACPIGDFSSSGQYECLDPLADLQSCGGCESMGTGKDCTVIPGAKWMGCNQGVCEVYSCKNGWKKSANGTDCERLL</sequence>
<evidence type="ECO:0000313" key="3">
    <source>
        <dbReference type="EMBL" id="OXG16650.1"/>
    </source>
</evidence>
<feature type="domain" description="Protein CPL1-like" evidence="2">
    <location>
        <begin position="347"/>
        <end position="405"/>
    </location>
</feature>
<reference evidence="3 4" key="1">
    <citation type="submission" date="2017-06" db="EMBL/GenBank/DDBJ databases">
        <title>Global population genomics of the pathogenic fungus Cryptococcus neoformans var. grubii.</title>
        <authorList>
            <person name="Cuomo C."/>
            <person name="Litvintseva A."/>
            <person name="Chen Y."/>
            <person name="Young S."/>
            <person name="Zeng Q."/>
            <person name="Chapman S."/>
            <person name="Gujja S."/>
            <person name="Saif S."/>
            <person name="Birren B."/>
        </authorList>
    </citation>
    <scope>NUCLEOTIDE SEQUENCE [LARGE SCALE GENOMIC DNA]</scope>
    <source>
        <strain evidence="3 4">Tu259-1</strain>
    </source>
</reference>
<dbReference type="Proteomes" id="UP000199727">
    <property type="component" value="Unassembled WGS sequence"/>
</dbReference>
<protein>
    <recommendedName>
        <fullName evidence="2">Protein CPL1-like domain-containing protein</fullName>
    </recommendedName>
</protein>
<gene>
    <name evidence="3" type="ORF">C361_05021</name>
</gene>
<keyword evidence="1" id="KW-0732">Signal</keyword>
<dbReference type="EMBL" id="AMKT01000067">
    <property type="protein sequence ID" value="OXG16650.1"/>
    <property type="molecule type" value="Genomic_DNA"/>
</dbReference>
<feature type="signal peptide" evidence="1">
    <location>
        <begin position="1"/>
        <end position="23"/>
    </location>
</feature>
<dbReference type="InterPro" id="IPR048661">
    <property type="entry name" value="CPL1-like"/>
</dbReference>